<name>A7RZX6_NEMVE</name>
<accession>A7RZX6</accession>
<dbReference type="InterPro" id="IPR055220">
    <property type="entry name" value="SPRTN_ZBD"/>
</dbReference>
<dbReference type="Pfam" id="PF22934">
    <property type="entry name" value="SPRTN_ZBD"/>
    <property type="match status" value="1"/>
</dbReference>
<keyword evidence="6" id="KW-1185">Reference proteome</keyword>
<dbReference type="PhylomeDB" id="A7RZX6"/>
<dbReference type="InParanoid" id="A7RZX6"/>
<gene>
    <name evidence="5" type="ORF">NEMVEDRAFT_v1g183924</name>
</gene>
<dbReference type="OMA" id="IWRCNGP"/>
<evidence type="ECO:0000259" key="4">
    <source>
        <dbReference type="SMART" id="SM00731"/>
    </source>
</evidence>
<dbReference type="Proteomes" id="UP000001593">
    <property type="component" value="Unassembled WGS sequence"/>
</dbReference>
<protein>
    <recommendedName>
        <fullName evidence="4">SprT-like domain-containing protein</fullName>
    </recommendedName>
</protein>
<organism evidence="5 6">
    <name type="scientific">Nematostella vectensis</name>
    <name type="common">Starlet sea anemone</name>
    <dbReference type="NCBI Taxonomy" id="45351"/>
    <lineage>
        <taxon>Eukaryota</taxon>
        <taxon>Metazoa</taxon>
        <taxon>Cnidaria</taxon>
        <taxon>Anthozoa</taxon>
        <taxon>Hexacorallia</taxon>
        <taxon>Actiniaria</taxon>
        <taxon>Edwardsiidae</taxon>
        <taxon>Nematostella</taxon>
    </lineage>
</organism>
<dbReference type="InterPro" id="IPR006640">
    <property type="entry name" value="SprT-like_domain"/>
</dbReference>
<dbReference type="PANTHER" id="PTHR21220:SF0">
    <property type="entry name" value="DNA-DEPENDENT METALLOPROTEASE SPRTN"/>
    <property type="match status" value="1"/>
</dbReference>
<dbReference type="GO" id="GO:0031593">
    <property type="term" value="F:polyubiquitin modification-dependent protein binding"/>
    <property type="evidence" value="ECO:0000318"/>
    <property type="project" value="GO_Central"/>
</dbReference>
<reference evidence="5 6" key="1">
    <citation type="journal article" date="2007" name="Science">
        <title>Sea anemone genome reveals ancestral eumetazoan gene repertoire and genomic organization.</title>
        <authorList>
            <person name="Putnam N.H."/>
            <person name="Srivastava M."/>
            <person name="Hellsten U."/>
            <person name="Dirks B."/>
            <person name="Chapman J."/>
            <person name="Salamov A."/>
            <person name="Terry A."/>
            <person name="Shapiro H."/>
            <person name="Lindquist E."/>
            <person name="Kapitonov V.V."/>
            <person name="Jurka J."/>
            <person name="Genikhovich G."/>
            <person name="Grigoriev I.V."/>
            <person name="Lucas S.M."/>
            <person name="Steele R.E."/>
            <person name="Finnerty J.R."/>
            <person name="Technau U."/>
            <person name="Martindale M.Q."/>
            <person name="Rokhsar D.S."/>
        </authorList>
    </citation>
    <scope>NUCLEOTIDE SEQUENCE [LARGE SCALE GENOMIC DNA]</scope>
    <source>
        <strain evidence="6">CH2 X CH6</strain>
    </source>
</reference>
<feature type="compositionally biased region" description="Basic and acidic residues" evidence="3">
    <location>
        <begin position="232"/>
        <end position="256"/>
    </location>
</feature>
<dbReference type="Pfam" id="PF10263">
    <property type="entry name" value="SprT-like"/>
    <property type="match status" value="1"/>
</dbReference>
<dbReference type="EMBL" id="DS469558">
    <property type="protein sequence ID" value="EDO43066.1"/>
    <property type="molecule type" value="Genomic_DNA"/>
</dbReference>
<keyword evidence="2" id="KW-0539">Nucleus</keyword>
<dbReference type="eggNOG" id="KOG3931">
    <property type="taxonomic scope" value="Eukaryota"/>
</dbReference>
<evidence type="ECO:0000313" key="5">
    <source>
        <dbReference type="EMBL" id="EDO43066.1"/>
    </source>
</evidence>
<evidence type="ECO:0000256" key="3">
    <source>
        <dbReference type="SAM" id="MobiDB-lite"/>
    </source>
</evidence>
<dbReference type="PANTHER" id="PTHR21220">
    <property type="entry name" value="DNA-DEPENDENT METALLOPROTEASE SPRTN"/>
    <property type="match status" value="1"/>
</dbReference>
<dbReference type="GO" id="GO:0004222">
    <property type="term" value="F:metalloendopeptidase activity"/>
    <property type="evidence" value="ECO:0007669"/>
    <property type="project" value="InterPro"/>
</dbReference>
<comment type="subcellular location">
    <subcellularLocation>
        <location evidence="1">Nucleus</location>
    </subcellularLocation>
</comment>
<dbReference type="SMART" id="SM00731">
    <property type="entry name" value="SprT"/>
    <property type="match status" value="1"/>
</dbReference>
<feature type="non-terminal residue" evidence="5">
    <location>
        <position position="1"/>
    </location>
</feature>
<dbReference type="GO" id="GO:0006974">
    <property type="term" value="P:DNA damage response"/>
    <property type="evidence" value="ECO:0000318"/>
    <property type="project" value="GO_Central"/>
</dbReference>
<sequence>MSEDDDLAFALFLQEQFNNESSNDTKIAQTNQKLPTSIVDEAWEMIDPVPDIRQMFLQFNEAYFWGQLASVEVRWSPKMTLCAGLCCYEGRGGLCSIRLSEPLLKLRPRKDLVQTLLHEMIHALLFVTQNNKDHDGHGPEFHKHMYRINKATGTNITVYHNFHDEVDVYRQHWWKCNGPCQNRPPFYGVVKRSMNRAPAPRDTWWAEHQAKCGGTFSKVKEPDNYKKKKTKSKDNNKSSDCENENASKRRKTEDPASHIVPFSGKGYVLG</sequence>
<dbReference type="GO" id="GO:0005634">
    <property type="term" value="C:nucleus"/>
    <property type="evidence" value="ECO:0000318"/>
    <property type="project" value="GO_Central"/>
</dbReference>
<dbReference type="AlphaFoldDB" id="A7RZX6"/>
<dbReference type="InterPro" id="IPR044245">
    <property type="entry name" value="Spartan"/>
</dbReference>
<evidence type="ECO:0000256" key="1">
    <source>
        <dbReference type="ARBA" id="ARBA00004123"/>
    </source>
</evidence>
<feature type="domain" description="SprT-like" evidence="4">
    <location>
        <begin position="50"/>
        <end position="219"/>
    </location>
</feature>
<dbReference type="GO" id="GO:0003697">
    <property type="term" value="F:single-stranded DNA binding"/>
    <property type="evidence" value="ECO:0007669"/>
    <property type="project" value="InterPro"/>
</dbReference>
<evidence type="ECO:0000313" key="6">
    <source>
        <dbReference type="Proteomes" id="UP000001593"/>
    </source>
</evidence>
<feature type="region of interest" description="Disordered" evidence="3">
    <location>
        <begin position="217"/>
        <end position="270"/>
    </location>
</feature>
<proteinExistence type="predicted"/>
<evidence type="ECO:0000256" key="2">
    <source>
        <dbReference type="ARBA" id="ARBA00023242"/>
    </source>
</evidence>
<dbReference type="HOGENOM" id="CLU_083493_0_0_1"/>
<dbReference type="STRING" id="45351.A7RZX6"/>